<dbReference type="RefSeq" id="WP_377004195.1">
    <property type="nucleotide sequence ID" value="NZ_JBHSGG010000023.1"/>
</dbReference>
<feature type="domain" description="Peptidase M13 C-terminal" evidence="9">
    <location>
        <begin position="493"/>
        <end position="695"/>
    </location>
</feature>
<evidence type="ECO:0000256" key="4">
    <source>
        <dbReference type="ARBA" id="ARBA00022723"/>
    </source>
</evidence>
<name>A0ABV9NII0_9GAMM</name>
<dbReference type="SUPFAM" id="SSF55486">
    <property type="entry name" value="Metalloproteases ('zincins'), catalytic domain"/>
    <property type="match status" value="1"/>
</dbReference>
<dbReference type="CDD" id="cd08662">
    <property type="entry name" value="M13"/>
    <property type="match status" value="1"/>
</dbReference>
<sequence length="698" mass="76466">MNARLLKPLLLSLSVTLALGACQREAAPPAAPAAPASTAQPAAAPAELPPLARFAVSDLDPSTPACVDLDAHVNGTWLAANPVPPDRTTWGSFEMLDERSMAVQRQLAEQAAAAEGSGVEKLVGDVWASGMDVDAIEAAGLAPIQPMLDAIDAIASPEAVAGFVRDAQRRGLALLVGFGPVADFRNPDMNMGYVAPQAFGLPDKTYYFDDDKADKRADYVAHVARTLQLTGVEADEAQRQAEAIMALETRLAGKSRSTEEMSRDVSLYYNPVSVAEADALSPNFPWSRFFEAQGIAQPEAFSLAIPEFHQELSAAIGDTDLATWRAYLRYHLVDDLSPYLPEAFAEENFAFYGRSLRGQQEIEPRWKRVLGAIEGNVGEALGQLYVRENFPPEAKARMEALVENLGAAMRTRIENLDWMSGETKARALEKWASFTPKIGYPENWRDWSGLSTSRDSYVANALAAMAFNHAWQLSKVGQPVDRREWQMTPQTVNAYYNPLANEIVFPAAILQPPFFDMDADDALNYGGIGAVIGHEMTHGYDDQGARFGPTGAFENWWTPEDAAGFKARTGQLVAQFDEYEAIDGQHVNGNLTLGENIADLGGLAVAYDAMKRAQGEGFTDPMIDGHTQDQRFFMNWATVWRRNFNDDELRMRLRNDPHAPARFRAIGAPSNLPAFAEAFGCGPGDPMVRDGERRVVIW</sequence>
<reference evidence="12" key="1">
    <citation type="journal article" date="2019" name="Int. J. Syst. Evol. Microbiol.">
        <title>The Global Catalogue of Microorganisms (GCM) 10K type strain sequencing project: providing services to taxonomists for standard genome sequencing and annotation.</title>
        <authorList>
            <consortium name="The Broad Institute Genomics Platform"/>
            <consortium name="The Broad Institute Genome Sequencing Center for Infectious Disease"/>
            <person name="Wu L."/>
            <person name="Ma J."/>
        </authorList>
    </citation>
    <scope>NUCLEOTIDE SEQUENCE [LARGE SCALE GENOMIC DNA]</scope>
    <source>
        <strain evidence="12">CGMCC 1.13574</strain>
    </source>
</reference>
<dbReference type="EMBL" id="JBHSGG010000023">
    <property type="protein sequence ID" value="MFC4728172.1"/>
    <property type="molecule type" value="Genomic_DNA"/>
</dbReference>
<feature type="domain" description="Peptidase M13 N-terminal" evidence="10">
    <location>
        <begin position="66"/>
        <end position="441"/>
    </location>
</feature>
<evidence type="ECO:0000313" key="12">
    <source>
        <dbReference type="Proteomes" id="UP001595892"/>
    </source>
</evidence>
<evidence type="ECO:0000259" key="9">
    <source>
        <dbReference type="Pfam" id="PF01431"/>
    </source>
</evidence>
<keyword evidence="3" id="KW-0645">Protease</keyword>
<feature type="signal peptide" evidence="8">
    <location>
        <begin position="1"/>
        <end position="26"/>
    </location>
</feature>
<comment type="caution">
    <text evidence="11">The sequence shown here is derived from an EMBL/GenBank/DDBJ whole genome shotgun (WGS) entry which is preliminary data.</text>
</comment>
<evidence type="ECO:0000256" key="5">
    <source>
        <dbReference type="ARBA" id="ARBA00022801"/>
    </source>
</evidence>
<protein>
    <submittedName>
        <fullName evidence="11">M13 family metallopeptidase</fullName>
    </submittedName>
</protein>
<keyword evidence="12" id="KW-1185">Reference proteome</keyword>
<evidence type="ECO:0000256" key="3">
    <source>
        <dbReference type="ARBA" id="ARBA00022670"/>
    </source>
</evidence>
<dbReference type="Gene3D" id="1.10.1380.10">
    <property type="entry name" value="Neutral endopeptidase , domain2"/>
    <property type="match status" value="1"/>
</dbReference>
<comment type="similarity">
    <text evidence="2">Belongs to the peptidase M13 family.</text>
</comment>
<dbReference type="Gene3D" id="3.40.390.10">
    <property type="entry name" value="Collagenase (Catalytic Domain)"/>
    <property type="match status" value="1"/>
</dbReference>
<dbReference type="InterPro" id="IPR024079">
    <property type="entry name" value="MetalloPept_cat_dom_sf"/>
</dbReference>
<keyword evidence="4" id="KW-0479">Metal-binding</keyword>
<evidence type="ECO:0000256" key="2">
    <source>
        <dbReference type="ARBA" id="ARBA00007357"/>
    </source>
</evidence>
<keyword evidence="7" id="KW-0482">Metalloprotease</keyword>
<gene>
    <name evidence="11" type="ORF">ACFO3Q_08330</name>
</gene>
<accession>A0ABV9NII0</accession>
<evidence type="ECO:0000259" key="10">
    <source>
        <dbReference type="Pfam" id="PF05649"/>
    </source>
</evidence>
<evidence type="ECO:0000313" key="11">
    <source>
        <dbReference type="EMBL" id="MFC4728172.1"/>
    </source>
</evidence>
<proteinExistence type="inferred from homology"/>
<dbReference type="InterPro" id="IPR042089">
    <property type="entry name" value="Peptidase_M13_dom_2"/>
</dbReference>
<dbReference type="InterPro" id="IPR018497">
    <property type="entry name" value="Peptidase_M13_C"/>
</dbReference>
<dbReference type="InterPro" id="IPR000718">
    <property type="entry name" value="Peptidase_M13"/>
</dbReference>
<keyword evidence="8" id="KW-0732">Signal</keyword>
<feature type="chain" id="PRO_5046713541" evidence="8">
    <location>
        <begin position="27"/>
        <end position="698"/>
    </location>
</feature>
<dbReference type="PANTHER" id="PTHR11733:SF167">
    <property type="entry name" value="FI17812P1-RELATED"/>
    <property type="match status" value="1"/>
</dbReference>
<evidence type="ECO:0000256" key="8">
    <source>
        <dbReference type="SAM" id="SignalP"/>
    </source>
</evidence>
<dbReference type="PANTHER" id="PTHR11733">
    <property type="entry name" value="ZINC METALLOPROTEASE FAMILY M13 NEPRILYSIN-RELATED"/>
    <property type="match status" value="1"/>
</dbReference>
<dbReference type="Pfam" id="PF01431">
    <property type="entry name" value="Peptidase_M13"/>
    <property type="match status" value="1"/>
</dbReference>
<dbReference type="PROSITE" id="PS51885">
    <property type="entry name" value="NEPRILYSIN"/>
    <property type="match status" value="1"/>
</dbReference>
<dbReference type="PROSITE" id="PS51257">
    <property type="entry name" value="PROKAR_LIPOPROTEIN"/>
    <property type="match status" value="1"/>
</dbReference>
<dbReference type="Pfam" id="PF05649">
    <property type="entry name" value="Peptidase_M13_N"/>
    <property type="match status" value="1"/>
</dbReference>
<keyword evidence="6" id="KW-0862">Zinc</keyword>
<evidence type="ECO:0000256" key="6">
    <source>
        <dbReference type="ARBA" id="ARBA00022833"/>
    </source>
</evidence>
<dbReference type="PRINTS" id="PR00786">
    <property type="entry name" value="NEPRILYSIN"/>
</dbReference>
<evidence type="ECO:0000256" key="1">
    <source>
        <dbReference type="ARBA" id="ARBA00001947"/>
    </source>
</evidence>
<dbReference type="Proteomes" id="UP001595892">
    <property type="component" value="Unassembled WGS sequence"/>
</dbReference>
<keyword evidence="5" id="KW-0378">Hydrolase</keyword>
<comment type="cofactor">
    <cofactor evidence="1">
        <name>Zn(2+)</name>
        <dbReference type="ChEBI" id="CHEBI:29105"/>
    </cofactor>
</comment>
<dbReference type="InterPro" id="IPR008753">
    <property type="entry name" value="Peptidase_M13_N"/>
</dbReference>
<evidence type="ECO:0000256" key="7">
    <source>
        <dbReference type="ARBA" id="ARBA00023049"/>
    </source>
</evidence>
<organism evidence="11 12">
    <name type="scientific">Coralloluteibacterium thermophilum</name>
    <dbReference type="NCBI Taxonomy" id="2707049"/>
    <lineage>
        <taxon>Bacteria</taxon>
        <taxon>Pseudomonadati</taxon>
        <taxon>Pseudomonadota</taxon>
        <taxon>Gammaproteobacteria</taxon>
        <taxon>Lysobacterales</taxon>
        <taxon>Lysobacteraceae</taxon>
        <taxon>Coralloluteibacterium</taxon>
    </lineage>
</organism>